<accession>A0A6J4NFR3</accession>
<dbReference type="AlphaFoldDB" id="A0A6J4NFR3"/>
<feature type="domain" description="YgjP-like metallopeptidase" evidence="1">
    <location>
        <begin position="34"/>
        <end position="150"/>
    </location>
</feature>
<name>A0A6J4NFR3_9ACTN</name>
<keyword evidence="2" id="KW-0378">Hydrolase</keyword>
<dbReference type="InterPro" id="IPR053136">
    <property type="entry name" value="UTP_pyrophosphatase-like"/>
</dbReference>
<dbReference type="EMBL" id="CADCUY010000016">
    <property type="protein sequence ID" value="CAA9384938.1"/>
    <property type="molecule type" value="Genomic_DNA"/>
</dbReference>
<dbReference type="GO" id="GO:0006508">
    <property type="term" value="P:proteolysis"/>
    <property type="evidence" value="ECO:0007669"/>
    <property type="project" value="UniProtKB-KW"/>
</dbReference>
<evidence type="ECO:0000259" key="1">
    <source>
        <dbReference type="Pfam" id="PF01863"/>
    </source>
</evidence>
<organism evidence="2">
    <name type="scientific">uncultured Quadrisphaera sp</name>
    <dbReference type="NCBI Taxonomy" id="904978"/>
    <lineage>
        <taxon>Bacteria</taxon>
        <taxon>Bacillati</taxon>
        <taxon>Actinomycetota</taxon>
        <taxon>Actinomycetes</taxon>
        <taxon>Kineosporiales</taxon>
        <taxon>Kineosporiaceae</taxon>
        <taxon>Quadrisphaera</taxon>
        <taxon>environmental samples</taxon>
    </lineage>
</organism>
<dbReference type="PANTHER" id="PTHR30399">
    <property type="entry name" value="UNCHARACTERIZED PROTEIN YGJP"/>
    <property type="match status" value="1"/>
</dbReference>
<sequence>MEVRRSTRRARTVTAFRGPGALVVCIPATFSGAEEREWVPRMVERLLAQEARRRPDDAELARRAHDLSARHLGGRSRPSSVRWVANQHARWGSASTADGAIRLSDRLLGMPAWVVDYVLVHELAHLLEPGHGPAFWQLVEAYPRAERARGYLEGFAAAQLAVAEGPAAEDADDEDLDQPWDAVVAETGAPG</sequence>
<dbReference type="PANTHER" id="PTHR30399:SF1">
    <property type="entry name" value="UTP PYROPHOSPHATASE"/>
    <property type="match status" value="1"/>
</dbReference>
<dbReference type="InterPro" id="IPR002725">
    <property type="entry name" value="YgjP-like_metallopeptidase"/>
</dbReference>
<keyword evidence="2" id="KW-0645">Protease</keyword>
<dbReference type="CDD" id="cd07344">
    <property type="entry name" value="M48_yhfN_like"/>
    <property type="match status" value="1"/>
</dbReference>
<proteinExistence type="predicted"/>
<reference evidence="2" key="1">
    <citation type="submission" date="2020-02" db="EMBL/GenBank/DDBJ databases">
        <authorList>
            <person name="Meier V. D."/>
        </authorList>
    </citation>
    <scope>NUCLEOTIDE SEQUENCE</scope>
    <source>
        <strain evidence="2">AVDCRST_MAG35</strain>
    </source>
</reference>
<dbReference type="Pfam" id="PF01863">
    <property type="entry name" value="YgjP-like"/>
    <property type="match status" value="1"/>
</dbReference>
<evidence type="ECO:0000313" key="2">
    <source>
        <dbReference type="EMBL" id="CAA9384938.1"/>
    </source>
</evidence>
<dbReference type="GO" id="GO:0008237">
    <property type="term" value="F:metallopeptidase activity"/>
    <property type="evidence" value="ECO:0007669"/>
    <property type="project" value="UniProtKB-KW"/>
</dbReference>
<protein>
    <submittedName>
        <fullName evidence="2">Zinc metalloprotease</fullName>
    </submittedName>
</protein>
<keyword evidence="2" id="KW-0482">Metalloprotease</keyword>
<gene>
    <name evidence="2" type="ORF">AVDCRST_MAG35-71</name>
</gene>
<dbReference type="Gene3D" id="3.30.2010.10">
    <property type="entry name" value="Metalloproteases ('zincins'), catalytic domain"/>
    <property type="match status" value="1"/>
</dbReference>